<evidence type="ECO:0000313" key="3">
    <source>
        <dbReference type="Proteomes" id="UP000053958"/>
    </source>
</evidence>
<reference evidence="2 3" key="1">
    <citation type="submission" date="2015-04" db="EMBL/GenBank/DDBJ databases">
        <authorList>
            <person name="Heijne W.H."/>
            <person name="Fedorova N.D."/>
            <person name="Nierman W.C."/>
            <person name="Vollebregt A.W."/>
            <person name="Zhao Z."/>
            <person name="Wu L."/>
            <person name="Kumar M."/>
            <person name="Stam H."/>
            <person name="van den Berg M.A."/>
            <person name="Pel H.J."/>
        </authorList>
    </citation>
    <scope>NUCLEOTIDE SEQUENCE [LARGE SCALE GENOMIC DNA]</scope>
    <source>
        <strain evidence="2 3">CBS 393.64</strain>
    </source>
</reference>
<dbReference type="RefSeq" id="XP_013322742.1">
    <property type="nucleotide sequence ID" value="XM_013467288.1"/>
</dbReference>
<feature type="non-terminal residue" evidence="2">
    <location>
        <position position="1"/>
    </location>
</feature>
<sequence>VNERRTEKEIKCRGRSKMDPPSLPSEGGMAKLCWHRNQGTEDGVLRSTPESCLQTSASGALRLTVPTVPLLGEAARLLSLVNISATKHAGFEPQLPNPEKRM</sequence>
<organism evidence="2 3">
    <name type="scientific">Rasamsonia emersonii (strain ATCC 16479 / CBS 393.64 / IMI 116815)</name>
    <dbReference type="NCBI Taxonomy" id="1408163"/>
    <lineage>
        <taxon>Eukaryota</taxon>
        <taxon>Fungi</taxon>
        <taxon>Dikarya</taxon>
        <taxon>Ascomycota</taxon>
        <taxon>Pezizomycotina</taxon>
        <taxon>Eurotiomycetes</taxon>
        <taxon>Eurotiomycetidae</taxon>
        <taxon>Eurotiales</taxon>
        <taxon>Trichocomaceae</taxon>
        <taxon>Rasamsonia</taxon>
    </lineage>
</organism>
<comment type="caution">
    <text evidence="2">The sequence shown here is derived from an EMBL/GenBank/DDBJ whole genome shotgun (WGS) entry which is preliminary data.</text>
</comment>
<dbReference type="Proteomes" id="UP000053958">
    <property type="component" value="Unassembled WGS sequence"/>
</dbReference>
<dbReference type="EMBL" id="LASV01000828">
    <property type="protein sequence ID" value="KKA16130.1"/>
    <property type="molecule type" value="Genomic_DNA"/>
</dbReference>
<evidence type="ECO:0000313" key="2">
    <source>
        <dbReference type="EMBL" id="KKA16130.1"/>
    </source>
</evidence>
<evidence type="ECO:0000256" key="1">
    <source>
        <dbReference type="SAM" id="MobiDB-lite"/>
    </source>
</evidence>
<feature type="non-terminal residue" evidence="2">
    <location>
        <position position="102"/>
    </location>
</feature>
<protein>
    <submittedName>
        <fullName evidence="2">Uncharacterized protein</fullName>
    </submittedName>
</protein>
<dbReference type="AlphaFoldDB" id="A0A0F4YDG6"/>
<feature type="compositionally biased region" description="Basic and acidic residues" evidence="1">
    <location>
        <begin position="1"/>
        <end position="18"/>
    </location>
</feature>
<feature type="region of interest" description="Disordered" evidence="1">
    <location>
        <begin position="1"/>
        <end position="29"/>
    </location>
</feature>
<gene>
    <name evidence="2" type="ORF">T310_10295</name>
</gene>
<name>A0A0F4YDG6_RASE3</name>
<proteinExistence type="predicted"/>
<accession>A0A0F4YDG6</accession>
<keyword evidence="3" id="KW-1185">Reference proteome</keyword>
<dbReference type="GeneID" id="25313359"/>